<dbReference type="AlphaFoldDB" id="A0A0U4ZQF4"/>
<organism evidence="1 2">
    <name type="scientific">Aspergillus calidoustus</name>
    <dbReference type="NCBI Taxonomy" id="454130"/>
    <lineage>
        <taxon>Eukaryota</taxon>
        <taxon>Fungi</taxon>
        <taxon>Dikarya</taxon>
        <taxon>Ascomycota</taxon>
        <taxon>Pezizomycotina</taxon>
        <taxon>Eurotiomycetes</taxon>
        <taxon>Eurotiomycetidae</taxon>
        <taxon>Eurotiales</taxon>
        <taxon>Aspergillaceae</taxon>
        <taxon>Aspergillus</taxon>
        <taxon>Aspergillus subgen. Nidulantes</taxon>
    </lineage>
</organism>
<reference evidence="2" key="1">
    <citation type="journal article" date="2016" name="Genome Announc.">
        <title>Draft genome sequences of fungus Aspergillus calidoustus.</title>
        <authorList>
            <person name="Horn F."/>
            <person name="Linde J."/>
            <person name="Mattern D.J."/>
            <person name="Walther G."/>
            <person name="Guthke R."/>
            <person name="Scherlach K."/>
            <person name="Martin K."/>
            <person name="Brakhage A.A."/>
            <person name="Petzke L."/>
            <person name="Valiante V."/>
        </authorList>
    </citation>
    <scope>NUCLEOTIDE SEQUENCE [LARGE SCALE GENOMIC DNA]</scope>
    <source>
        <strain evidence="2">SF006504</strain>
    </source>
</reference>
<protein>
    <submittedName>
        <fullName evidence="1">Uncharacterized protein</fullName>
    </submittedName>
</protein>
<gene>
    <name evidence="1" type="ORF">ASPCAL14674</name>
</gene>
<evidence type="ECO:0000313" key="2">
    <source>
        <dbReference type="Proteomes" id="UP000054771"/>
    </source>
</evidence>
<keyword evidence="2" id="KW-1185">Reference proteome</keyword>
<dbReference type="OrthoDB" id="4457578at2759"/>
<dbReference type="EMBL" id="CDMC01000028">
    <property type="protein sequence ID" value="CEL11573.1"/>
    <property type="molecule type" value="Genomic_DNA"/>
</dbReference>
<proteinExistence type="predicted"/>
<dbReference type="Proteomes" id="UP000054771">
    <property type="component" value="Unassembled WGS sequence"/>
</dbReference>
<name>A0A0U4ZQF4_ASPCI</name>
<sequence>MRISRTPRNPFSFQNRCTVWLKTKIWNGRASCEEDVGLAEGFVLQVLISPPGNPHPFASATHARPGDPATRVAVKVTGIKDSGEKFTIYPRQAEQSWKAPRRYLYISQKDFQRTGAVQLADFVQAGFTDGSLSGQENAWWALEKSKRLASAHETLEEEEESERYGLLLGQGSTSGTLRTRSRIFVGFHDVLLLGRYCGAIGGVPLRGSVPYLIGPEILPTRIPSLNMANSMFYFGYSKAMPWLSGWSMCFFAAVHKVAYASKDDIRIGTVGKEMAESEHLESADRV</sequence>
<evidence type="ECO:0000313" key="1">
    <source>
        <dbReference type="EMBL" id="CEL11573.1"/>
    </source>
</evidence>
<accession>A0A0U4ZQF4</accession>